<dbReference type="OrthoDB" id="1377263at2"/>
<dbReference type="AlphaFoldDB" id="I0WBS0"/>
<keyword evidence="1" id="KW-0812">Transmembrane</keyword>
<evidence type="ECO:0000313" key="2">
    <source>
        <dbReference type="EMBL" id="EID73836.1"/>
    </source>
</evidence>
<comment type="caution">
    <text evidence="2">The sequence shown here is derived from an EMBL/GenBank/DDBJ whole genome shotgun (WGS) entry which is preliminary data.</text>
</comment>
<gene>
    <name evidence="2" type="ORF">W5A_09735</name>
</gene>
<sequence>MRGLAQNFARTHQTENPHGFSEVGENKQLLIASVPVAQHLKYSLKFQELPENVYFGDAGQLFRSSLGHFQIYYGPVFNGLFISTLTGISFSTARGIIFERLSKTNMRNVILPVVSPSKLLFKDH</sequence>
<dbReference type="EMBL" id="AJJU01000017">
    <property type="protein sequence ID" value="EID73836.1"/>
    <property type="molecule type" value="Genomic_DNA"/>
</dbReference>
<evidence type="ECO:0000256" key="1">
    <source>
        <dbReference type="SAM" id="Phobius"/>
    </source>
</evidence>
<keyword evidence="1" id="KW-0472">Membrane</keyword>
<dbReference type="RefSeq" id="WP_008239986.1">
    <property type="nucleotide sequence ID" value="NZ_AJJU01000017.1"/>
</dbReference>
<dbReference type="Proteomes" id="UP000005938">
    <property type="component" value="Unassembled WGS sequence"/>
</dbReference>
<dbReference type="eggNOG" id="ENOG5033FJY">
    <property type="taxonomic scope" value="Bacteria"/>
</dbReference>
<reference evidence="2 3" key="1">
    <citation type="journal article" date="2012" name="J. Bacteriol.">
        <title>Genome Sequence of the Halotolerant Bacterium Imtechella halotolerans K1T.</title>
        <authorList>
            <person name="Kumar S."/>
            <person name="Vikram S."/>
            <person name="Subramanian S."/>
            <person name="Raghava G.P."/>
            <person name="Pinnaka A.K."/>
        </authorList>
    </citation>
    <scope>NUCLEOTIDE SEQUENCE [LARGE SCALE GENOMIC DNA]</scope>
    <source>
        <strain evidence="2 3">K1</strain>
    </source>
</reference>
<proteinExistence type="predicted"/>
<accession>I0WBS0</accession>
<keyword evidence="3" id="KW-1185">Reference proteome</keyword>
<organism evidence="2 3">
    <name type="scientific">Imtechella halotolerans K1</name>
    <dbReference type="NCBI Taxonomy" id="946077"/>
    <lineage>
        <taxon>Bacteria</taxon>
        <taxon>Pseudomonadati</taxon>
        <taxon>Bacteroidota</taxon>
        <taxon>Flavobacteriia</taxon>
        <taxon>Flavobacteriales</taxon>
        <taxon>Flavobacteriaceae</taxon>
        <taxon>Imtechella</taxon>
    </lineage>
</organism>
<keyword evidence="1" id="KW-1133">Transmembrane helix</keyword>
<feature type="transmembrane region" description="Helical" evidence="1">
    <location>
        <begin position="71"/>
        <end position="97"/>
    </location>
</feature>
<protein>
    <submittedName>
        <fullName evidence="2">Uncharacterized protein</fullName>
    </submittedName>
</protein>
<name>I0WBS0_9FLAO</name>
<evidence type="ECO:0000313" key="3">
    <source>
        <dbReference type="Proteomes" id="UP000005938"/>
    </source>
</evidence>